<feature type="transmembrane region" description="Helical" evidence="1">
    <location>
        <begin position="331"/>
        <end position="349"/>
    </location>
</feature>
<keyword evidence="1" id="KW-0812">Transmembrane</keyword>
<accession>A0ABS9VUQ0</accession>
<dbReference type="RefSeq" id="WP_241513545.1">
    <property type="nucleotide sequence ID" value="NZ_JAFEJT020000019.1"/>
</dbReference>
<evidence type="ECO:0000313" key="2">
    <source>
        <dbReference type="EMBL" id="MCH9275828.1"/>
    </source>
</evidence>
<sequence>MRLGSVISEALRNIGSGTAHAVVMFLAVLLAGTLLGGYEAASVIGLEREATTRITALADTTTIMGTAIDGSVCDRLAGIDDGPSMAGAMRIGDPLTPVSTPGKDITSYQITPGMIDLLAAADATGRTRPDASGIWVSSDVAHDFGLAVGGPFATDHGTATVAGVFDWPNDGRDTRFVYAILVPVSATDGTFTECWARQWPASDQTETLLYSTVVAADGQNPAGVMAVNKGFDSHYDAQAGYLNRMTRWTPLAALAVGLLLGIVSVRRRRLEYAGALHSGQTKGAQLLGIAIETLIWGGSASAAGAGLLVAYCVRMSQSDPMAVLVAALRTPAALFAGVMVAAMLSGLTIRESQLFRFFKHR</sequence>
<feature type="transmembrane region" description="Helical" evidence="1">
    <location>
        <begin position="286"/>
        <end position="311"/>
    </location>
</feature>
<keyword evidence="1" id="KW-0472">Membrane</keyword>
<evidence type="ECO:0000313" key="3">
    <source>
        <dbReference type="Proteomes" id="UP000710815"/>
    </source>
</evidence>
<name>A0ABS9VUQ0_9BIFI</name>
<gene>
    <name evidence="2" type="ORF">JS533_006025</name>
</gene>
<feature type="transmembrane region" description="Helical" evidence="1">
    <location>
        <begin position="21"/>
        <end position="38"/>
    </location>
</feature>
<keyword evidence="1" id="KW-1133">Transmembrane helix</keyword>
<proteinExistence type="predicted"/>
<feature type="transmembrane region" description="Helical" evidence="1">
    <location>
        <begin position="248"/>
        <end position="265"/>
    </location>
</feature>
<evidence type="ECO:0008006" key="4">
    <source>
        <dbReference type="Google" id="ProtNLM"/>
    </source>
</evidence>
<protein>
    <recommendedName>
        <fullName evidence="4">ABC transporter ATP-binding protein</fullName>
    </recommendedName>
</protein>
<reference evidence="2 3" key="2">
    <citation type="journal article" date="2021" name="Syst. Appl. Microbiol.">
        <title>Phylogenetic classification of ten novel species belonging to the genus Bifidobacterium comprising B. phasiani sp. nov., B. pongonis sp. nov., B. saguinibicoloris sp. nov., B. colobi sp. nov., B. simiiventris sp. nov., B. santillanense sp. nov., B. miconis sp. nov., B. amazonense sp. nov., B. pluvialisilvae sp. nov., and B. miconisargentati sp. nov.</title>
        <authorList>
            <person name="Lugli G.A."/>
            <person name="Calvete-Torre I."/>
            <person name="Alessandri G."/>
            <person name="Milani C."/>
            <person name="Turroni F."/>
            <person name="Laiolo P."/>
            <person name="Ossiprandi M.C."/>
            <person name="Margolles A."/>
            <person name="Ruiz L."/>
            <person name="Ventura M."/>
        </authorList>
    </citation>
    <scope>NUCLEOTIDE SEQUENCE [LARGE SCALE GENOMIC DNA]</scope>
    <source>
        <strain evidence="2 3">MA1</strain>
    </source>
</reference>
<evidence type="ECO:0000256" key="1">
    <source>
        <dbReference type="SAM" id="Phobius"/>
    </source>
</evidence>
<keyword evidence="3" id="KW-1185">Reference proteome</keyword>
<dbReference type="Proteomes" id="UP000710815">
    <property type="component" value="Unassembled WGS sequence"/>
</dbReference>
<comment type="caution">
    <text evidence="2">The sequence shown here is derived from an EMBL/GenBank/DDBJ whole genome shotgun (WGS) entry which is preliminary data.</text>
</comment>
<dbReference type="EMBL" id="JAFEJT020000019">
    <property type="protein sequence ID" value="MCH9275828.1"/>
    <property type="molecule type" value="Genomic_DNA"/>
</dbReference>
<organism evidence="2 3">
    <name type="scientific">Bifidobacterium amazonense</name>
    <dbReference type="NCBI Taxonomy" id="2809027"/>
    <lineage>
        <taxon>Bacteria</taxon>
        <taxon>Bacillati</taxon>
        <taxon>Actinomycetota</taxon>
        <taxon>Actinomycetes</taxon>
        <taxon>Bifidobacteriales</taxon>
        <taxon>Bifidobacteriaceae</taxon>
        <taxon>Bifidobacterium</taxon>
    </lineage>
</organism>
<reference evidence="2 3" key="1">
    <citation type="journal article" date="2021" name="Environ. Microbiol.">
        <title>Genetic insights into the dark matter of the mammalian gut microbiota through targeted genome reconstruction.</title>
        <authorList>
            <person name="Lugli G.A."/>
            <person name="Alessandri G."/>
            <person name="Milani C."/>
            <person name="Viappiani A."/>
            <person name="Fontana F."/>
            <person name="Tarracchini C."/>
            <person name="Mancabelli L."/>
            <person name="Argentini C."/>
            <person name="Ruiz L."/>
            <person name="Margolles A."/>
            <person name="van Sinderen D."/>
            <person name="Turroni F."/>
            <person name="Ventura M."/>
        </authorList>
    </citation>
    <scope>NUCLEOTIDE SEQUENCE [LARGE SCALE GENOMIC DNA]</scope>
    <source>
        <strain evidence="2 3">MA1</strain>
    </source>
</reference>